<feature type="compositionally biased region" description="Basic and acidic residues" evidence="1">
    <location>
        <begin position="398"/>
        <end position="435"/>
    </location>
</feature>
<feature type="compositionally biased region" description="Basic and acidic residues" evidence="1">
    <location>
        <begin position="231"/>
        <end position="249"/>
    </location>
</feature>
<sequence length="459" mass="50375">MRSIVIAFLVWQCFSHGIVSQARTETSPPTVRSTHSDVNKIIADANDRKDPVIVAKNGSVSDELRIDPAAGELPVEASQAEVASDPISRENVAKTRSRVRAAPNDQREIDDINEDDVSASSVDSRTVRPCVTSRDCDSSRNERCVDSPAGLVCACGQGYVRDKDGENCEIAAGIDPVAKEYEAAWQEHLRKLRGSGEDRNDRGSRPGPQESYGHMPRKDFVRGLNGEDESDLRRERESWLRAELRRIEEETPQEVGADEPLILGEPLSSSDESERAPGGGDESPLIPEDPQASIEGAVEVPALERPRASESRASRISIPHGVSGSSDGENEPLTLEKAQAPEDGPDGISTPHEVRDSSDRKQEDEKSSSTGARDPTSEPSRVSTPNREAQDLDEDDRSESPRASDSEERRLREMRDTSAPEQRRALTHGRPRDLAVPEPEFVLAPPDANMEFRRKPKSS</sequence>
<dbReference type="CDD" id="cd00053">
    <property type="entry name" value="EGF"/>
    <property type="match status" value="1"/>
</dbReference>
<dbReference type="AlphaFoldDB" id="A0AAJ7L6P5"/>
<dbReference type="RefSeq" id="XP_018495570.1">
    <property type="nucleotide sequence ID" value="XM_018640054.1"/>
</dbReference>
<evidence type="ECO:0000256" key="1">
    <source>
        <dbReference type="SAM" id="MobiDB-lite"/>
    </source>
</evidence>
<reference evidence="4" key="1">
    <citation type="submission" date="2025-08" db="UniProtKB">
        <authorList>
            <consortium name="RefSeq"/>
        </authorList>
    </citation>
    <scope>IDENTIFICATION</scope>
</reference>
<dbReference type="Proteomes" id="UP000694867">
    <property type="component" value="Unplaced"/>
</dbReference>
<organism evidence="3 4">
    <name type="scientific">Galendromus occidentalis</name>
    <name type="common">western predatory mite</name>
    <dbReference type="NCBI Taxonomy" id="34638"/>
    <lineage>
        <taxon>Eukaryota</taxon>
        <taxon>Metazoa</taxon>
        <taxon>Ecdysozoa</taxon>
        <taxon>Arthropoda</taxon>
        <taxon>Chelicerata</taxon>
        <taxon>Arachnida</taxon>
        <taxon>Acari</taxon>
        <taxon>Parasitiformes</taxon>
        <taxon>Mesostigmata</taxon>
        <taxon>Gamasina</taxon>
        <taxon>Phytoseioidea</taxon>
        <taxon>Phytoseiidae</taxon>
        <taxon>Typhlodrominae</taxon>
        <taxon>Galendromus</taxon>
    </lineage>
</organism>
<keyword evidence="2" id="KW-0732">Signal</keyword>
<feature type="region of interest" description="Disordered" evidence="1">
    <location>
        <begin position="192"/>
        <end position="459"/>
    </location>
</feature>
<feature type="compositionally biased region" description="Basic and acidic residues" evidence="1">
    <location>
        <begin position="302"/>
        <end position="313"/>
    </location>
</feature>
<protein>
    <submittedName>
        <fullName evidence="4">Uncharacterized protein LOC100907611</fullName>
    </submittedName>
</protein>
<feature type="compositionally biased region" description="Basic and acidic residues" evidence="1">
    <location>
        <begin position="192"/>
        <end position="204"/>
    </location>
</feature>
<evidence type="ECO:0000313" key="3">
    <source>
        <dbReference type="Proteomes" id="UP000694867"/>
    </source>
</evidence>
<accession>A0AAJ7L6P5</accession>
<dbReference type="GeneID" id="100907611"/>
<feature type="compositionally biased region" description="Polar residues" evidence="1">
    <location>
        <begin position="377"/>
        <end position="387"/>
    </location>
</feature>
<gene>
    <name evidence="4" type="primary">LOC100907611</name>
</gene>
<dbReference type="KEGG" id="goe:100907611"/>
<evidence type="ECO:0000313" key="4">
    <source>
        <dbReference type="RefSeq" id="XP_018495570.1"/>
    </source>
</evidence>
<feature type="signal peptide" evidence="2">
    <location>
        <begin position="1"/>
        <end position="15"/>
    </location>
</feature>
<name>A0AAJ7L6P5_9ACAR</name>
<keyword evidence="3" id="KW-1185">Reference proteome</keyword>
<evidence type="ECO:0000256" key="2">
    <source>
        <dbReference type="SAM" id="SignalP"/>
    </source>
</evidence>
<feature type="chain" id="PRO_5042485767" evidence="2">
    <location>
        <begin position="16"/>
        <end position="459"/>
    </location>
</feature>
<feature type="compositionally biased region" description="Basic and acidic residues" evidence="1">
    <location>
        <begin position="352"/>
        <end position="367"/>
    </location>
</feature>
<proteinExistence type="predicted"/>